<evidence type="ECO:0000256" key="8">
    <source>
        <dbReference type="ARBA" id="ARBA00023136"/>
    </source>
</evidence>
<evidence type="ECO:0000256" key="9">
    <source>
        <dbReference type="ARBA" id="ARBA00023209"/>
    </source>
</evidence>
<dbReference type="GO" id="GO:0008444">
    <property type="term" value="F:CDP-diacylglycerol-glycerol-3-phosphate 3-phosphatidyltransferase activity"/>
    <property type="evidence" value="ECO:0007669"/>
    <property type="project" value="UniProtKB-UniRule"/>
</dbReference>
<sequence>MNNKQNKLFKKEYIPNYLTIIRILIVPIIIPILLINFGPIIYSFSFQNTNIDIKLNLLIGAILFIVASITDAADGYLARKYKWISNFGKFWDPLADKILTNSTLFCLAAPNLNLIPIWIPIIMLIRDIIIDGTRMVASNQNIVIAANIYGKLKTVNTMIAIIVVMFIGVSYTVDSGIYYWLIQNFLMYTSLALSLISGIIYVIRYYKQIQEIKHG</sequence>
<dbReference type="NCBIfam" id="TIGR00560">
    <property type="entry name" value="pgsA"/>
    <property type="match status" value="1"/>
</dbReference>
<proteinExistence type="inferred from homology"/>
<protein>
    <recommendedName>
        <fullName evidence="11">CDP-diacylglycerol--glycerol-3-phosphate 3-phosphatidyltransferase</fullName>
        <ecNumber evidence="11">2.7.8.5</ecNumber>
    </recommendedName>
</protein>
<comment type="caution">
    <text evidence="14">The sequence shown here is derived from an EMBL/GenBank/DDBJ whole genome shotgun (WGS) entry which is preliminary data.</text>
</comment>
<dbReference type="PANTHER" id="PTHR14269">
    <property type="entry name" value="CDP-DIACYLGLYCEROL--GLYCEROL-3-PHOSPHATE 3-PHOSPHATIDYLTRANSFERASE-RELATED"/>
    <property type="match status" value="1"/>
</dbReference>
<dbReference type="Pfam" id="PF01066">
    <property type="entry name" value="CDP-OH_P_transf"/>
    <property type="match status" value="1"/>
</dbReference>
<dbReference type="PROSITE" id="PS00379">
    <property type="entry name" value="CDP_ALCOHOL_P_TRANSF"/>
    <property type="match status" value="1"/>
</dbReference>
<keyword evidence="10" id="KW-1208">Phospholipid metabolism</keyword>
<feature type="transmembrane region" description="Helical" evidence="13">
    <location>
        <begin position="155"/>
        <end position="173"/>
    </location>
</feature>
<dbReference type="EC" id="2.7.8.5" evidence="11"/>
<reference evidence="14" key="2">
    <citation type="submission" date="2021-04" db="EMBL/GenBank/DDBJ databases">
        <authorList>
            <person name="Gilroy R."/>
        </authorList>
    </citation>
    <scope>NUCLEOTIDE SEQUENCE</scope>
    <source>
        <strain evidence="14">A5-1222</strain>
    </source>
</reference>
<dbReference type="Proteomes" id="UP000824247">
    <property type="component" value="Unassembled WGS sequence"/>
</dbReference>
<dbReference type="GO" id="GO:0046474">
    <property type="term" value="P:glycerophospholipid biosynthetic process"/>
    <property type="evidence" value="ECO:0007669"/>
    <property type="project" value="TreeGrafter"/>
</dbReference>
<comment type="subcellular location">
    <subcellularLocation>
        <location evidence="1">Membrane</location>
        <topology evidence="1">Multi-pass membrane protein</topology>
    </subcellularLocation>
</comment>
<keyword evidence="3" id="KW-0444">Lipid biosynthesis</keyword>
<feature type="transmembrane region" description="Helical" evidence="13">
    <location>
        <begin position="185"/>
        <end position="203"/>
    </location>
</feature>
<evidence type="ECO:0000256" key="5">
    <source>
        <dbReference type="ARBA" id="ARBA00022692"/>
    </source>
</evidence>
<evidence type="ECO:0000256" key="4">
    <source>
        <dbReference type="ARBA" id="ARBA00022679"/>
    </source>
</evidence>
<dbReference type="GO" id="GO:0016020">
    <property type="term" value="C:membrane"/>
    <property type="evidence" value="ECO:0007669"/>
    <property type="project" value="UniProtKB-SubCell"/>
</dbReference>
<reference evidence="14" key="1">
    <citation type="journal article" date="2021" name="PeerJ">
        <title>Extensive microbial diversity within the chicken gut microbiome revealed by metagenomics and culture.</title>
        <authorList>
            <person name="Gilroy R."/>
            <person name="Ravi A."/>
            <person name="Getino M."/>
            <person name="Pursley I."/>
            <person name="Horton D.L."/>
            <person name="Alikhan N.F."/>
            <person name="Baker D."/>
            <person name="Gharbi K."/>
            <person name="Hall N."/>
            <person name="Watson M."/>
            <person name="Adriaenssens E.M."/>
            <person name="Foster-Nyarko E."/>
            <person name="Jarju S."/>
            <person name="Secka A."/>
            <person name="Antonio M."/>
            <person name="Oren A."/>
            <person name="Chaudhuri R.R."/>
            <person name="La Ragione R."/>
            <person name="Hildebrand F."/>
            <person name="Pallen M.J."/>
        </authorList>
    </citation>
    <scope>NUCLEOTIDE SEQUENCE</scope>
    <source>
        <strain evidence="14">A5-1222</strain>
    </source>
</reference>
<organism evidence="14 15">
    <name type="scientific">Candidatus Ureaplasma intestinipullorum</name>
    <dbReference type="NCBI Taxonomy" id="2838770"/>
    <lineage>
        <taxon>Bacteria</taxon>
        <taxon>Bacillati</taxon>
        <taxon>Mycoplasmatota</taxon>
        <taxon>Mycoplasmoidales</taxon>
        <taxon>Mycoplasmoidaceae</taxon>
        <taxon>Ureaplasma</taxon>
    </lineage>
</organism>
<evidence type="ECO:0000313" key="14">
    <source>
        <dbReference type="EMBL" id="MBU3830752.1"/>
    </source>
</evidence>
<keyword evidence="6 13" id="KW-1133">Transmembrane helix</keyword>
<evidence type="ECO:0000256" key="6">
    <source>
        <dbReference type="ARBA" id="ARBA00022989"/>
    </source>
</evidence>
<evidence type="ECO:0000256" key="2">
    <source>
        <dbReference type="ARBA" id="ARBA00010441"/>
    </source>
</evidence>
<dbReference type="InterPro" id="IPR050324">
    <property type="entry name" value="CDP-alcohol_PTase-I"/>
</dbReference>
<keyword evidence="4 12" id="KW-0808">Transferase</keyword>
<dbReference type="InterPro" id="IPR000462">
    <property type="entry name" value="CDP-OH_P_trans"/>
</dbReference>
<dbReference type="EMBL" id="JAHLFM010000017">
    <property type="protein sequence ID" value="MBU3830752.1"/>
    <property type="molecule type" value="Genomic_DNA"/>
</dbReference>
<evidence type="ECO:0000256" key="11">
    <source>
        <dbReference type="NCBIfam" id="TIGR00560"/>
    </source>
</evidence>
<feature type="transmembrane region" description="Helical" evidence="13">
    <location>
        <begin position="20"/>
        <end position="43"/>
    </location>
</feature>
<keyword evidence="8 13" id="KW-0472">Membrane</keyword>
<dbReference type="InterPro" id="IPR048254">
    <property type="entry name" value="CDP_ALCOHOL_P_TRANSF_CS"/>
</dbReference>
<evidence type="ECO:0000256" key="3">
    <source>
        <dbReference type="ARBA" id="ARBA00022516"/>
    </source>
</evidence>
<keyword evidence="7" id="KW-0443">Lipid metabolism</keyword>
<dbReference type="Gene3D" id="1.20.120.1760">
    <property type="match status" value="1"/>
</dbReference>
<dbReference type="PIRSF" id="PIRSF000847">
    <property type="entry name" value="Phos_ph_gly_syn"/>
    <property type="match status" value="1"/>
</dbReference>
<evidence type="ECO:0000256" key="1">
    <source>
        <dbReference type="ARBA" id="ARBA00004141"/>
    </source>
</evidence>
<gene>
    <name evidence="14" type="primary">pgsA</name>
    <name evidence="14" type="ORF">H9897_01155</name>
</gene>
<comment type="similarity">
    <text evidence="2 12">Belongs to the CDP-alcohol phosphatidyltransferase class-I family.</text>
</comment>
<dbReference type="AlphaFoldDB" id="A0A9E2KWD6"/>
<name>A0A9E2KWD6_9BACT</name>
<evidence type="ECO:0000256" key="7">
    <source>
        <dbReference type="ARBA" id="ARBA00023098"/>
    </source>
</evidence>
<feature type="transmembrane region" description="Helical" evidence="13">
    <location>
        <begin position="98"/>
        <end position="125"/>
    </location>
</feature>
<evidence type="ECO:0000256" key="12">
    <source>
        <dbReference type="RuleBase" id="RU003750"/>
    </source>
</evidence>
<evidence type="ECO:0000256" key="13">
    <source>
        <dbReference type="SAM" id="Phobius"/>
    </source>
</evidence>
<dbReference type="InterPro" id="IPR043130">
    <property type="entry name" value="CDP-OH_PTrfase_TM_dom"/>
</dbReference>
<keyword evidence="5 13" id="KW-0812">Transmembrane</keyword>
<evidence type="ECO:0000256" key="10">
    <source>
        <dbReference type="ARBA" id="ARBA00023264"/>
    </source>
</evidence>
<feature type="transmembrane region" description="Helical" evidence="13">
    <location>
        <begin position="55"/>
        <end position="78"/>
    </location>
</feature>
<evidence type="ECO:0000313" key="15">
    <source>
        <dbReference type="Proteomes" id="UP000824247"/>
    </source>
</evidence>
<dbReference type="InterPro" id="IPR004570">
    <property type="entry name" value="Phosphatidylglycerol_P_synth"/>
</dbReference>
<dbReference type="PANTHER" id="PTHR14269:SF62">
    <property type="entry name" value="CDP-DIACYLGLYCEROL--GLYCEROL-3-PHOSPHATE 3-PHOSPHATIDYLTRANSFERASE 1, CHLOROPLASTIC"/>
    <property type="match status" value="1"/>
</dbReference>
<accession>A0A9E2KWD6</accession>
<keyword evidence="9" id="KW-0594">Phospholipid biosynthesis</keyword>